<dbReference type="OrthoDB" id="10027013at2759"/>
<dbReference type="AlphaFoldDB" id="A0A2J7ZNF6"/>
<dbReference type="Gene3D" id="3.40.50.150">
    <property type="entry name" value="Vaccinia Virus protein VP39"/>
    <property type="match status" value="1"/>
</dbReference>
<dbReference type="InterPro" id="IPR051052">
    <property type="entry name" value="Diverse_substrate_MTase"/>
</dbReference>
<gene>
    <name evidence="3" type="ORF">TSOC_012275</name>
</gene>
<sequence>MRPRGALAAWTYGFGQLYGFAGAQEMYEQFHSGTLGPFWASGRELVDREYAGIEPGPQHFGEVRRLQLPMPSHLTLDQLVGQLRSWSAYLAYLRAHPAAPDPVDTFRRQSAQRMAAEGGRDLELRRSITLLVALRPRPLRGVTMG</sequence>
<dbReference type="Proteomes" id="UP000236333">
    <property type="component" value="Unassembled WGS sequence"/>
</dbReference>
<dbReference type="EMBL" id="PGGS01000791">
    <property type="protein sequence ID" value="PNH01796.1"/>
    <property type="molecule type" value="Genomic_DNA"/>
</dbReference>
<evidence type="ECO:0000313" key="4">
    <source>
        <dbReference type="Proteomes" id="UP000236333"/>
    </source>
</evidence>
<dbReference type="InterPro" id="IPR029063">
    <property type="entry name" value="SAM-dependent_MTases_sf"/>
</dbReference>
<reference evidence="3 4" key="1">
    <citation type="journal article" date="2017" name="Mol. Biol. Evol.">
        <title>The 4-celled Tetrabaena socialis nuclear genome reveals the essential components for genetic control of cell number at the origin of multicellularity in the volvocine lineage.</title>
        <authorList>
            <person name="Featherston J."/>
            <person name="Arakaki Y."/>
            <person name="Hanschen E.R."/>
            <person name="Ferris P.J."/>
            <person name="Michod R.E."/>
            <person name="Olson B.J.S.C."/>
            <person name="Nozaki H."/>
            <person name="Durand P.M."/>
        </authorList>
    </citation>
    <scope>NUCLEOTIDE SEQUENCE [LARGE SCALE GENOMIC DNA]</scope>
    <source>
        <strain evidence="3 4">NIES-571</strain>
    </source>
</reference>
<keyword evidence="1 3" id="KW-0489">Methyltransferase</keyword>
<organism evidence="3 4">
    <name type="scientific">Tetrabaena socialis</name>
    <dbReference type="NCBI Taxonomy" id="47790"/>
    <lineage>
        <taxon>Eukaryota</taxon>
        <taxon>Viridiplantae</taxon>
        <taxon>Chlorophyta</taxon>
        <taxon>core chlorophytes</taxon>
        <taxon>Chlorophyceae</taxon>
        <taxon>CS clade</taxon>
        <taxon>Chlamydomonadales</taxon>
        <taxon>Tetrabaenaceae</taxon>
        <taxon>Tetrabaena</taxon>
    </lineage>
</organism>
<protein>
    <submittedName>
        <fullName evidence="3">Putative methyltransferase</fullName>
    </submittedName>
</protein>
<dbReference type="PANTHER" id="PTHR44942">
    <property type="entry name" value="METHYLTRANSF_11 DOMAIN-CONTAINING PROTEIN"/>
    <property type="match status" value="1"/>
</dbReference>
<keyword evidence="4" id="KW-1185">Reference proteome</keyword>
<dbReference type="PANTHER" id="PTHR44942:SF4">
    <property type="entry name" value="METHYLTRANSFERASE TYPE 11 DOMAIN-CONTAINING PROTEIN"/>
    <property type="match status" value="1"/>
</dbReference>
<name>A0A2J7ZNF6_9CHLO</name>
<evidence type="ECO:0000256" key="1">
    <source>
        <dbReference type="ARBA" id="ARBA00022603"/>
    </source>
</evidence>
<dbReference type="GO" id="GO:0032259">
    <property type="term" value="P:methylation"/>
    <property type="evidence" value="ECO:0007669"/>
    <property type="project" value="UniProtKB-KW"/>
</dbReference>
<comment type="caution">
    <text evidence="3">The sequence shown here is derived from an EMBL/GenBank/DDBJ whole genome shotgun (WGS) entry which is preliminary data.</text>
</comment>
<proteinExistence type="predicted"/>
<accession>A0A2J7ZNF6</accession>
<evidence type="ECO:0000256" key="2">
    <source>
        <dbReference type="ARBA" id="ARBA00022679"/>
    </source>
</evidence>
<evidence type="ECO:0000313" key="3">
    <source>
        <dbReference type="EMBL" id="PNH01796.1"/>
    </source>
</evidence>
<keyword evidence="2 3" id="KW-0808">Transferase</keyword>
<dbReference type="GO" id="GO:0008168">
    <property type="term" value="F:methyltransferase activity"/>
    <property type="evidence" value="ECO:0007669"/>
    <property type="project" value="UniProtKB-KW"/>
</dbReference>